<accession>A0A560K1T7</accession>
<feature type="transmembrane region" description="Helical" evidence="7">
    <location>
        <begin position="49"/>
        <end position="77"/>
    </location>
</feature>
<evidence type="ECO:0000256" key="6">
    <source>
        <dbReference type="SAM" id="MobiDB-lite"/>
    </source>
</evidence>
<name>A0A560K1T7_9PROT</name>
<feature type="transmembrane region" description="Helical" evidence="7">
    <location>
        <begin position="309"/>
        <end position="329"/>
    </location>
</feature>
<dbReference type="GO" id="GO:0015920">
    <property type="term" value="P:lipopolysaccharide transport"/>
    <property type="evidence" value="ECO:0007669"/>
    <property type="project" value="TreeGrafter"/>
</dbReference>
<dbReference type="InterPro" id="IPR005495">
    <property type="entry name" value="LptG/LptF_permease"/>
</dbReference>
<dbReference type="PANTHER" id="PTHR33529">
    <property type="entry name" value="SLR0882 PROTEIN-RELATED"/>
    <property type="match status" value="1"/>
</dbReference>
<feature type="transmembrane region" description="Helical" evidence="7">
    <location>
        <begin position="12"/>
        <end position="29"/>
    </location>
</feature>
<evidence type="ECO:0000313" key="9">
    <source>
        <dbReference type="Proteomes" id="UP000320516"/>
    </source>
</evidence>
<comment type="caution">
    <text evidence="8">The sequence shown here is derived from an EMBL/GenBank/DDBJ whole genome shotgun (WGS) entry which is preliminary data.</text>
</comment>
<dbReference type="AlphaFoldDB" id="A0A560K1T7"/>
<evidence type="ECO:0000256" key="1">
    <source>
        <dbReference type="ARBA" id="ARBA00004651"/>
    </source>
</evidence>
<feature type="transmembrane region" description="Helical" evidence="7">
    <location>
        <begin position="278"/>
        <end position="297"/>
    </location>
</feature>
<keyword evidence="5 7" id="KW-0472">Membrane</keyword>
<evidence type="ECO:0000256" key="3">
    <source>
        <dbReference type="ARBA" id="ARBA00022692"/>
    </source>
</evidence>
<dbReference type="Proteomes" id="UP000320516">
    <property type="component" value="Unassembled WGS sequence"/>
</dbReference>
<evidence type="ECO:0000313" key="8">
    <source>
        <dbReference type="EMBL" id="TWB77305.1"/>
    </source>
</evidence>
<gene>
    <name evidence="8" type="ORF">FBZ87_103121</name>
</gene>
<keyword evidence="2" id="KW-1003">Cell membrane</keyword>
<dbReference type="NCBIfam" id="TIGR04407">
    <property type="entry name" value="LptF_YjgP"/>
    <property type="match status" value="1"/>
</dbReference>
<evidence type="ECO:0000256" key="4">
    <source>
        <dbReference type="ARBA" id="ARBA00022989"/>
    </source>
</evidence>
<sequence>MNLIGRYLSRNLVVAMIFITAGLSSTIWMTQSLRLIQLVVEGGAPISMFLRLAFSTLPTFLALVMPWGVLIATLFTYNRLTLDSELVVMRAAGMGPLTLARPALQLSAIVLFLCLLLNLFLAPAAQREFVRLREEIRTDYSSVLLREGTFNDVGEGKTVYVRQRGAEGMLNGLIIYDNSKPQRPVMTIADHGILVTAEAGPRVIVYDGVRQEYDRDTGHASNLEFKRYTVDLKVLNAGEAQRWPDPRERTLSDLLFDTGNPTDTQLRPRLNQELHQRFATPLLAPAFAMIALTALMSGEFSRRGQARRIALAVVFGMLLQAMMLGISNLAVKTQAFNAVLYVVGILPVAIGYWYLENWRRLSRGAAGRSGTTPPAGPPATGPLGGKAA</sequence>
<dbReference type="GO" id="GO:0055085">
    <property type="term" value="P:transmembrane transport"/>
    <property type="evidence" value="ECO:0007669"/>
    <property type="project" value="InterPro"/>
</dbReference>
<protein>
    <submittedName>
        <fullName evidence="8">Lipopolysaccharide export system permease protein</fullName>
    </submittedName>
</protein>
<reference evidence="8 9" key="1">
    <citation type="submission" date="2019-06" db="EMBL/GenBank/DDBJ databases">
        <title>Genomic Encyclopedia of Type Strains, Phase IV (KMG-V): Genome sequencing to study the core and pangenomes of soil and plant-associated prokaryotes.</title>
        <authorList>
            <person name="Whitman W."/>
        </authorList>
    </citation>
    <scope>NUCLEOTIDE SEQUENCE [LARGE SCALE GENOMIC DNA]</scope>
    <source>
        <strain evidence="8 9">BR 12005</strain>
    </source>
</reference>
<keyword evidence="3 7" id="KW-0812">Transmembrane</keyword>
<dbReference type="EMBL" id="VITV01000003">
    <property type="protein sequence ID" value="TWB77305.1"/>
    <property type="molecule type" value="Genomic_DNA"/>
</dbReference>
<proteinExistence type="predicted"/>
<organism evidence="8 9">
    <name type="scientific">Nitrospirillum amazonense</name>
    <dbReference type="NCBI Taxonomy" id="28077"/>
    <lineage>
        <taxon>Bacteria</taxon>
        <taxon>Pseudomonadati</taxon>
        <taxon>Pseudomonadota</taxon>
        <taxon>Alphaproteobacteria</taxon>
        <taxon>Rhodospirillales</taxon>
        <taxon>Azospirillaceae</taxon>
        <taxon>Nitrospirillum</taxon>
    </lineage>
</organism>
<dbReference type="PANTHER" id="PTHR33529:SF6">
    <property type="entry name" value="YJGP_YJGQ FAMILY PERMEASE"/>
    <property type="match status" value="1"/>
</dbReference>
<evidence type="ECO:0000256" key="5">
    <source>
        <dbReference type="ARBA" id="ARBA00023136"/>
    </source>
</evidence>
<dbReference type="RefSeq" id="WP_145609937.1">
    <property type="nucleotide sequence ID" value="NZ_VITV01000003.1"/>
</dbReference>
<dbReference type="Pfam" id="PF03739">
    <property type="entry name" value="LptF_LptG"/>
    <property type="match status" value="1"/>
</dbReference>
<feature type="transmembrane region" description="Helical" evidence="7">
    <location>
        <begin position="98"/>
        <end position="121"/>
    </location>
</feature>
<dbReference type="GO" id="GO:0043190">
    <property type="term" value="C:ATP-binding cassette (ABC) transporter complex"/>
    <property type="evidence" value="ECO:0007669"/>
    <property type="project" value="InterPro"/>
</dbReference>
<evidence type="ECO:0000256" key="2">
    <source>
        <dbReference type="ARBA" id="ARBA00022475"/>
    </source>
</evidence>
<feature type="region of interest" description="Disordered" evidence="6">
    <location>
        <begin position="365"/>
        <end position="388"/>
    </location>
</feature>
<evidence type="ECO:0000256" key="7">
    <source>
        <dbReference type="SAM" id="Phobius"/>
    </source>
</evidence>
<comment type="subcellular location">
    <subcellularLocation>
        <location evidence="1">Cell membrane</location>
        <topology evidence="1">Multi-pass membrane protein</topology>
    </subcellularLocation>
</comment>
<dbReference type="InterPro" id="IPR030922">
    <property type="entry name" value="LptF"/>
</dbReference>
<keyword evidence="4 7" id="KW-1133">Transmembrane helix</keyword>
<feature type="transmembrane region" description="Helical" evidence="7">
    <location>
        <begin position="335"/>
        <end position="355"/>
    </location>
</feature>